<feature type="compositionally biased region" description="Polar residues" evidence="8">
    <location>
        <begin position="1066"/>
        <end position="1076"/>
    </location>
</feature>
<dbReference type="SMART" id="SM00482">
    <property type="entry name" value="POLAc"/>
    <property type="match status" value="1"/>
</dbReference>
<dbReference type="Gene3D" id="1.20.1060.10">
    <property type="entry name" value="Taq DNA Polymerase, Chain T, domain 4"/>
    <property type="match status" value="1"/>
</dbReference>
<evidence type="ECO:0000259" key="9">
    <source>
        <dbReference type="PROSITE" id="PS51192"/>
    </source>
</evidence>
<dbReference type="SUPFAM" id="SSF56672">
    <property type="entry name" value="DNA/RNA polymerases"/>
    <property type="match status" value="1"/>
</dbReference>
<evidence type="ECO:0000256" key="8">
    <source>
        <dbReference type="SAM" id="MobiDB-lite"/>
    </source>
</evidence>
<feature type="compositionally biased region" description="Basic and acidic residues" evidence="8">
    <location>
        <begin position="972"/>
        <end position="987"/>
    </location>
</feature>
<dbReference type="PANTHER" id="PTHR10133:SF62">
    <property type="entry name" value="DNA POLYMERASE THETA"/>
    <property type="match status" value="1"/>
</dbReference>
<dbReference type="InterPro" id="IPR012337">
    <property type="entry name" value="RNaseH-like_sf"/>
</dbReference>
<dbReference type="GO" id="GO:0003887">
    <property type="term" value="F:DNA-directed DNA polymerase activity"/>
    <property type="evidence" value="ECO:0007669"/>
    <property type="project" value="UniProtKB-KW"/>
</dbReference>
<sequence>HKSRRRDSPLSPAKAGPISKADSPLDASTNFILFSPTHLAAARKKAELQRSLQNHSASVLTIPTGLEASHLPDTLTQQGEATPKPAHAEKLLLSSWGLPKPVLERYKRHGVTHMFDWQAQCLTVGQVLQGQNLVYAAPTSAGKTLVSELLMLKRVLETKRKALFILPFVSVAKEKMHYLQSVFEEAGVRVEGYMGGTSAPGGFRALDVAVCTIEKANSLVNRLIEEDSMDLLGMVVVDELHMVGDSGRGYLLELLLTKIRFIALQRNDKGSFSDGVQIIGMSATLPNLALLAGWLGAELYQTDFRPVPLQELVKVGSNIYDNTLSLVRKFSPAINVKGDDDHIVSLSYETVRDGHSVLLFCPSKIWCEKLADSIARAFYNLRNTDGKAGADPQAVCLDQKGLVDVIAQLRRTPAGLDPTLQRCVPWGVGFHHAGLTFDERDILEGAFRLGLVKVLAATSTLSSGVNLPARRVIIRTPTFNGHLLDPLTYKQMAGRAGRKGVDTQGESVLVCKESERQKGITLVQGVLRPISSCLVKQEGDGVTTSMLRAILEIIVGGVASTPQDVRVYASCTLLAASEGPEPETNRGAIEACVEWLMENEFITILKEGEGVAERFAPSLLGAATLSSSLSPPEALGIFADLQRAMKGFVLENDLHTLYLITPVYTDWTTIDWYQFFCLWEQLPSSMKRVAELVGVQEGFLARSVSGKLVAKTDAQRRQMAVHKRFFTTLVLQDLVKEVPLATVASRYNCNRGQLQSLQQSASTYAGMVTVFCKRLGWSSMELLLSQYQTRLSFGVQRELVDLVRVSLLNATRARALYAQGLCTVAELARATVADVEKALRKAVPFKSSKRAVDESEVEAAERRSLRCVWVSGGRALTEKEAANEIVSEARLLLQGDLAELGVQWDPGTLSDTGPDDGHSSSQSKSPNKREIHKGAEGQKEDTKTDQNRTRGAEREAEEKRDESPPGSKRHTVRTETAHDGLTERGAEAKSTNQTVAIVHNPEMTEHVAKQRGTETVGKGAAGREGQRITPRVDGCENMDEEDGEEKQKQEEADIRPALDVDPVDSESLNASSSFLFDNQDGLFPPDQEEPLRGEIAENPQLPSGQDRRRSELLANQEAEEAKQWSESSFNLSEWEITPPRNHDHVFLNMGEASKRAGRDEVRQGVAKAKHIQSSPDHFPDCSPGLQEMFDQWPSMADPPLQSVTTIKTTASVTLAHVHNAAGKDLEIPQPVMGRDGKQQHQTLPPAAQSRSEATEEGPGQEKAGERPSSASDLIPPTQETAPVTPRIKLTTSSVHSPLSAKPLKQSTSSTAEPEAGQPDEDTSVIDEGFSLQLSQSGPLTPSSSGAFSIIDVASDRGLFHTFISEWRTKERYSLALACQRPEQTQHPEGGIGEQHKRGQRRSANRQKLCSAAGFPVRGEDGLVLMGLSVCWGSRDAFYVSLQQEQSSGGCRSSLAPPPLDADLPVSERLEQVKACLNRPLVSHSAVVVITYDIIHVYKTLVLSCGVSLEGSCEDPKVACWLVDPGSEERTLANMVTFYCPAELALLEGLGEGRYASTYCPRVKAATESVLIHATMTHLTGLLEEDDVFRRVEMPSQRCLALLELNGLGFSVRESERQKHVMQAKLSALEAQAYGMAGHSFSLTSIDDIAQILFFELHLPPNGDVGGVINKKTLGYTRRGGKVRLGKQFSTTKDVLEKLRPLHLLPGVILEWRRITNAMTKVVFPLQREKRHHPGLAMDRIHPVAQTHTATGRVSFTEPNIQNVPKDFEIDMPTVVGESPPSQDARHLRRTIIPAAPVGSTKKGPAFSVSMRHSFVPFSGGMILAADYSQLELRVLAHLSKDRRLLQVLNGGADVFRCIAAEWKSIEPDSVNDSLRQQAKQICYGIIYGMGPKSLGEQMGVDENDAACYIESFKSRYTGIQAFLRETVKNCQRRGYVQTLMGRRRYLPAITNGNGYAKAHAERQAVNTTVQGSAADIVKLATVNIQKRLRELYPSAPLSHQHTAPGRGLSRRGGTSHLRGAYFILQLHDELIYETKEEDLIQVAQIVKKEMETAVKLHVKLKAKIKAGPSWGNLEDLDI</sequence>
<dbReference type="InterPro" id="IPR019760">
    <property type="entry name" value="DNA-dir_DNA_pol_A_CS"/>
</dbReference>
<dbReference type="Gene3D" id="1.10.150.20">
    <property type="entry name" value="5' to 3' exonuclease, C-terminal subdomain"/>
    <property type="match status" value="1"/>
</dbReference>
<keyword evidence="5" id="KW-0067">ATP-binding</keyword>
<reference evidence="11" key="1">
    <citation type="submission" date="2025-08" db="UniProtKB">
        <authorList>
            <consortium name="Ensembl"/>
        </authorList>
    </citation>
    <scope>IDENTIFICATION</scope>
</reference>
<evidence type="ECO:0000256" key="2">
    <source>
        <dbReference type="ARBA" id="ARBA00022679"/>
    </source>
</evidence>
<dbReference type="InterPro" id="IPR048960">
    <property type="entry name" value="POLQ-like_helical"/>
</dbReference>
<dbReference type="GO" id="GO:0097681">
    <property type="term" value="P:double-strand break repair via alternative nonhomologous end joining"/>
    <property type="evidence" value="ECO:0007669"/>
    <property type="project" value="TreeGrafter"/>
</dbReference>
<dbReference type="InterPro" id="IPR027417">
    <property type="entry name" value="P-loop_NTPase"/>
</dbReference>
<name>A0A8C5F4F0_GADMO</name>
<dbReference type="Pfam" id="PF00271">
    <property type="entry name" value="Helicase_C"/>
    <property type="match status" value="1"/>
</dbReference>
<dbReference type="GO" id="GO:0016787">
    <property type="term" value="F:hydrolase activity"/>
    <property type="evidence" value="ECO:0007669"/>
    <property type="project" value="UniProtKB-KW"/>
</dbReference>
<dbReference type="InterPro" id="IPR001098">
    <property type="entry name" value="DNA-dir_DNA_pol_A_palm_dom"/>
</dbReference>
<dbReference type="Proteomes" id="UP000694546">
    <property type="component" value="Chromosome 3"/>
</dbReference>
<dbReference type="Pfam" id="PF00270">
    <property type="entry name" value="DEAD"/>
    <property type="match status" value="1"/>
</dbReference>
<evidence type="ECO:0000259" key="10">
    <source>
        <dbReference type="PROSITE" id="PS51194"/>
    </source>
</evidence>
<reference evidence="11" key="2">
    <citation type="submission" date="2025-09" db="UniProtKB">
        <authorList>
            <consortium name="Ensembl"/>
        </authorList>
    </citation>
    <scope>IDENTIFICATION</scope>
</reference>
<dbReference type="InterPro" id="IPR001650">
    <property type="entry name" value="Helicase_C-like"/>
</dbReference>
<feature type="compositionally biased region" description="Basic and acidic residues" evidence="8">
    <location>
        <begin position="1045"/>
        <end position="1058"/>
    </location>
</feature>
<proteinExistence type="predicted"/>
<keyword evidence="4" id="KW-0547">Nucleotide-binding</keyword>
<dbReference type="GO" id="GO:0005634">
    <property type="term" value="C:nucleus"/>
    <property type="evidence" value="ECO:0007669"/>
    <property type="project" value="UniProtKB-SubCell"/>
</dbReference>
<feature type="region of interest" description="Disordered" evidence="8">
    <location>
        <begin position="904"/>
        <end position="1129"/>
    </location>
</feature>
<evidence type="ECO:0000256" key="1">
    <source>
        <dbReference type="ARBA" id="ARBA00012417"/>
    </source>
</evidence>
<evidence type="ECO:0000313" key="11">
    <source>
        <dbReference type="Ensembl" id="ENSGMOP00000003852.2"/>
    </source>
</evidence>
<keyword evidence="6" id="KW-0239">DNA-directed DNA polymerase</keyword>
<dbReference type="InterPro" id="IPR014001">
    <property type="entry name" value="Helicase_ATP-bd"/>
</dbReference>
<dbReference type="GO" id="GO:0003678">
    <property type="term" value="F:DNA helicase activity"/>
    <property type="evidence" value="ECO:0007669"/>
    <property type="project" value="UniProtKB-EC"/>
</dbReference>
<dbReference type="InterPro" id="IPR046931">
    <property type="entry name" value="HTH_61"/>
</dbReference>
<dbReference type="Pfam" id="PF00476">
    <property type="entry name" value="DNA_pol_A"/>
    <property type="match status" value="1"/>
</dbReference>
<dbReference type="SUPFAM" id="SSF52540">
    <property type="entry name" value="P-loop containing nucleoside triphosphate hydrolases"/>
    <property type="match status" value="1"/>
</dbReference>
<dbReference type="SUPFAM" id="SSF158702">
    <property type="entry name" value="Sec63 N-terminal domain-like"/>
    <property type="match status" value="1"/>
</dbReference>
<dbReference type="GO" id="GO:0006261">
    <property type="term" value="P:DNA-templated DNA replication"/>
    <property type="evidence" value="ECO:0007669"/>
    <property type="project" value="InterPro"/>
</dbReference>
<dbReference type="Pfam" id="PF20470">
    <property type="entry name" value="HTH_61"/>
    <property type="match status" value="1"/>
</dbReference>
<dbReference type="InterPro" id="IPR011545">
    <property type="entry name" value="DEAD/DEAH_box_helicase_dom"/>
</dbReference>
<evidence type="ECO:0000256" key="7">
    <source>
        <dbReference type="ARBA" id="ARBA00049244"/>
    </source>
</evidence>
<feature type="region of interest" description="Disordered" evidence="8">
    <location>
        <begin position="1223"/>
        <end position="1322"/>
    </location>
</feature>
<dbReference type="InterPro" id="IPR002298">
    <property type="entry name" value="DNA_polymerase_A"/>
</dbReference>
<keyword evidence="3" id="KW-0548">Nucleotidyltransferase</keyword>
<dbReference type="EC" id="2.7.7.7" evidence="1"/>
<dbReference type="Gene3D" id="3.40.50.300">
    <property type="entry name" value="P-loop containing nucleotide triphosphate hydrolases"/>
    <property type="match status" value="2"/>
</dbReference>
<dbReference type="Ensembl" id="ENSGMOT00000003969.2">
    <property type="protein sequence ID" value="ENSGMOP00000003852.2"/>
    <property type="gene ID" value="ENSGMOG00000003509.2"/>
</dbReference>
<evidence type="ECO:0000256" key="5">
    <source>
        <dbReference type="ARBA" id="ARBA00022840"/>
    </source>
</evidence>
<protein>
    <recommendedName>
        <fullName evidence="1">DNA-directed DNA polymerase</fullName>
        <ecNumber evidence="1">2.7.7.7</ecNumber>
    </recommendedName>
</protein>
<dbReference type="Gene3D" id="3.30.70.370">
    <property type="match status" value="1"/>
</dbReference>
<dbReference type="SMART" id="SM00487">
    <property type="entry name" value="DEXDc"/>
    <property type="match status" value="1"/>
</dbReference>
<evidence type="ECO:0000256" key="4">
    <source>
        <dbReference type="ARBA" id="ARBA00022741"/>
    </source>
</evidence>
<dbReference type="PROSITE" id="PS51192">
    <property type="entry name" value="HELICASE_ATP_BIND_1"/>
    <property type="match status" value="1"/>
</dbReference>
<keyword evidence="2" id="KW-0808">Transferase</keyword>
<feature type="region of interest" description="Disordered" evidence="8">
    <location>
        <begin position="1380"/>
        <end position="1402"/>
    </location>
</feature>
<dbReference type="SMART" id="SM00490">
    <property type="entry name" value="HELICc"/>
    <property type="match status" value="1"/>
</dbReference>
<dbReference type="PANTHER" id="PTHR10133">
    <property type="entry name" value="DNA POLYMERASE I"/>
    <property type="match status" value="1"/>
</dbReference>
<dbReference type="GO" id="GO:0005694">
    <property type="term" value="C:chromosome"/>
    <property type="evidence" value="ECO:0007669"/>
    <property type="project" value="UniProtKB-SubCell"/>
</dbReference>
<dbReference type="GO" id="GO:0003677">
    <property type="term" value="F:DNA binding"/>
    <property type="evidence" value="ECO:0007669"/>
    <property type="project" value="InterPro"/>
</dbReference>
<feature type="compositionally biased region" description="Basic and acidic residues" evidence="8">
    <location>
        <begin position="927"/>
        <end position="963"/>
    </location>
</feature>
<dbReference type="InterPro" id="IPR043502">
    <property type="entry name" value="DNA/RNA_pol_sf"/>
</dbReference>
<organism evidence="11 12">
    <name type="scientific">Gadus morhua</name>
    <name type="common">Atlantic cod</name>
    <dbReference type="NCBI Taxonomy" id="8049"/>
    <lineage>
        <taxon>Eukaryota</taxon>
        <taxon>Metazoa</taxon>
        <taxon>Chordata</taxon>
        <taxon>Craniata</taxon>
        <taxon>Vertebrata</taxon>
        <taxon>Euteleostomi</taxon>
        <taxon>Actinopterygii</taxon>
        <taxon>Neopterygii</taxon>
        <taxon>Teleostei</taxon>
        <taxon>Neoteleostei</taxon>
        <taxon>Acanthomorphata</taxon>
        <taxon>Zeiogadaria</taxon>
        <taxon>Gadariae</taxon>
        <taxon>Gadiformes</taxon>
        <taxon>Gadoidei</taxon>
        <taxon>Gadidae</taxon>
        <taxon>Gadus</taxon>
    </lineage>
</organism>
<dbReference type="GO" id="GO:2000042">
    <property type="term" value="P:negative regulation of double-strand break repair via homologous recombination"/>
    <property type="evidence" value="ECO:0007669"/>
    <property type="project" value="UniProtKB-ARBA"/>
</dbReference>
<dbReference type="Gene3D" id="3.30.420.10">
    <property type="entry name" value="Ribonuclease H-like superfamily/Ribonuclease H"/>
    <property type="match status" value="1"/>
</dbReference>
<dbReference type="CDD" id="cd18795">
    <property type="entry name" value="SF2_C_Ski2"/>
    <property type="match status" value="1"/>
</dbReference>
<accession>A0A8C5F4F0</accession>
<dbReference type="GeneTree" id="ENSGT00940000158694"/>
<dbReference type="PROSITE" id="PS51194">
    <property type="entry name" value="HELICASE_CTER"/>
    <property type="match status" value="1"/>
</dbReference>
<feature type="domain" description="Helicase C-terminal" evidence="10">
    <location>
        <begin position="338"/>
        <end position="542"/>
    </location>
</feature>
<dbReference type="CDD" id="cd18026">
    <property type="entry name" value="DEXHc_POLQ-like"/>
    <property type="match status" value="1"/>
</dbReference>
<keyword evidence="12" id="KW-1185">Reference proteome</keyword>
<dbReference type="GO" id="GO:0005524">
    <property type="term" value="F:ATP binding"/>
    <property type="evidence" value="ECO:0007669"/>
    <property type="project" value="UniProtKB-KW"/>
</dbReference>
<dbReference type="SUPFAM" id="SSF53098">
    <property type="entry name" value="Ribonuclease H-like"/>
    <property type="match status" value="1"/>
</dbReference>
<feature type="domain" description="Helicase ATP-binding" evidence="9">
    <location>
        <begin position="124"/>
        <end position="303"/>
    </location>
</feature>
<evidence type="ECO:0000256" key="3">
    <source>
        <dbReference type="ARBA" id="ARBA00022695"/>
    </source>
</evidence>
<dbReference type="GO" id="GO:0003964">
    <property type="term" value="F:RNA-directed DNA polymerase activity"/>
    <property type="evidence" value="ECO:0007669"/>
    <property type="project" value="UniProtKB-EC"/>
</dbReference>
<dbReference type="InterPro" id="IPR036397">
    <property type="entry name" value="RNaseH_sf"/>
</dbReference>
<dbReference type="Pfam" id="PF21099">
    <property type="entry name" value="POLQ_helical"/>
    <property type="match status" value="1"/>
</dbReference>
<comment type="catalytic activity">
    <reaction evidence="7">
        <text>DNA(n) + a 2'-deoxyribonucleoside 5'-triphosphate = DNA(n+1) + diphosphate</text>
        <dbReference type="Rhea" id="RHEA:22508"/>
        <dbReference type="Rhea" id="RHEA-COMP:17339"/>
        <dbReference type="Rhea" id="RHEA-COMP:17340"/>
        <dbReference type="ChEBI" id="CHEBI:33019"/>
        <dbReference type="ChEBI" id="CHEBI:61560"/>
        <dbReference type="ChEBI" id="CHEBI:173112"/>
        <dbReference type="EC" id="2.7.7.7"/>
    </reaction>
</comment>
<evidence type="ECO:0000256" key="6">
    <source>
        <dbReference type="ARBA" id="ARBA00022932"/>
    </source>
</evidence>
<dbReference type="PRINTS" id="PR00868">
    <property type="entry name" value="DNAPOLI"/>
</dbReference>
<feature type="compositionally biased region" description="Basic and acidic residues" evidence="8">
    <location>
        <begin position="1002"/>
        <end position="1012"/>
    </location>
</feature>
<evidence type="ECO:0000313" key="12">
    <source>
        <dbReference type="Proteomes" id="UP000694546"/>
    </source>
</evidence>
<dbReference type="PROSITE" id="PS00447">
    <property type="entry name" value="DNA_POLYMERASE_A"/>
    <property type="match status" value="1"/>
</dbReference>
<feature type="region of interest" description="Disordered" evidence="8">
    <location>
        <begin position="1"/>
        <end position="22"/>
    </location>
</feature>
<dbReference type="CDD" id="cd08638">
    <property type="entry name" value="DNA_pol_A_theta"/>
    <property type="match status" value="1"/>
</dbReference>
<dbReference type="Gene3D" id="1.10.3380.20">
    <property type="match status" value="1"/>
</dbReference>